<evidence type="ECO:0000313" key="1">
    <source>
        <dbReference type="EMBL" id="OAG14563.1"/>
    </source>
</evidence>
<keyword evidence="2" id="KW-1185">Reference proteome</keyword>
<dbReference type="VEuPathDB" id="FungiDB:CC77DRAFT_559872"/>
<dbReference type="RefSeq" id="XP_018379984.1">
    <property type="nucleotide sequence ID" value="XM_018532194.1"/>
</dbReference>
<proteinExistence type="predicted"/>
<evidence type="ECO:0000313" key="2">
    <source>
        <dbReference type="Proteomes" id="UP000077248"/>
    </source>
</evidence>
<name>A0A177D4D9_ALTAL</name>
<organism evidence="1 2">
    <name type="scientific">Alternaria alternata</name>
    <name type="common">Alternaria rot fungus</name>
    <name type="synonym">Torula alternata</name>
    <dbReference type="NCBI Taxonomy" id="5599"/>
    <lineage>
        <taxon>Eukaryota</taxon>
        <taxon>Fungi</taxon>
        <taxon>Dikarya</taxon>
        <taxon>Ascomycota</taxon>
        <taxon>Pezizomycotina</taxon>
        <taxon>Dothideomycetes</taxon>
        <taxon>Pleosporomycetidae</taxon>
        <taxon>Pleosporales</taxon>
        <taxon>Pleosporineae</taxon>
        <taxon>Pleosporaceae</taxon>
        <taxon>Alternaria</taxon>
        <taxon>Alternaria sect. Alternaria</taxon>
        <taxon>Alternaria alternata complex</taxon>
    </lineage>
</organism>
<accession>A0A177D4D9</accession>
<dbReference type="EMBL" id="KV441499">
    <property type="protein sequence ID" value="OAG14563.1"/>
    <property type="molecule type" value="Genomic_DNA"/>
</dbReference>
<reference evidence="1 2" key="1">
    <citation type="submission" date="2016-05" db="EMBL/GenBank/DDBJ databases">
        <title>Comparative analysis of secretome profiles of manganese(II)-oxidizing ascomycete fungi.</title>
        <authorList>
            <consortium name="DOE Joint Genome Institute"/>
            <person name="Zeiner C.A."/>
            <person name="Purvine S.O."/>
            <person name="Zink E.M."/>
            <person name="Wu S."/>
            <person name="Pasa-Tolic L."/>
            <person name="Chaput D.L."/>
            <person name="Haridas S."/>
            <person name="Grigoriev I.V."/>
            <person name="Santelli C.M."/>
            <person name="Hansel C.M."/>
        </authorList>
    </citation>
    <scope>NUCLEOTIDE SEQUENCE [LARGE SCALE GENOMIC DNA]</scope>
    <source>
        <strain evidence="1 2">SRC1lrK2f</strain>
    </source>
</reference>
<sequence>MRWDYNVSFAMYRGAASKMYGVFETHWEEGPIAPIRRGGRMCGEACGTMIDSHGAQPGRRFVSGRLESGLWLDRSTWNLKRADSATRVACSVHIRSATRAACSVHIRSVDTSGPERQNSVALTVWESRKQRECETIETDDQSGASFLDKVPDVLSVAFRVSRFWPVGIWGT</sequence>
<gene>
    <name evidence="1" type="ORF">CC77DRAFT_559872</name>
</gene>
<dbReference type="AlphaFoldDB" id="A0A177D4D9"/>
<dbReference type="KEGG" id="aalt:CC77DRAFT_559872"/>
<protein>
    <submittedName>
        <fullName evidence="1">Uncharacterized protein</fullName>
    </submittedName>
</protein>
<dbReference type="GeneID" id="29117788"/>
<dbReference type="Proteomes" id="UP000077248">
    <property type="component" value="Unassembled WGS sequence"/>
</dbReference>